<dbReference type="InterPro" id="IPR036047">
    <property type="entry name" value="F-box-like_dom_sf"/>
</dbReference>
<protein>
    <recommendedName>
        <fullName evidence="2">F-box domain-containing protein</fullName>
    </recommendedName>
</protein>
<dbReference type="Pfam" id="PF12937">
    <property type="entry name" value="F-box-like"/>
    <property type="match status" value="1"/>
</dbReference>
<dbReference type="GO" id="GO:0009166">
    <property type="term" value="P:nucleotide catabolic process"/>
    <property type="evidence" value="ECO:0007669"/>
    <property type="project" value="TreeGrafter"/>
</dbReference>
<evidence type="ECO:0000256" key="1">
    <source>
        <dbReference type="SAM" id="MobiDB-lite"/>
    </source>
</evidence>
<dbReference type="EMBL" id="JAIFTL010000020">
    <property type="protein sequence ID" value="KAG9326394.1"/>
    <property type="molecule type" value="Genomic_DNA"/>
</dbReference>
<comment type="caution">
    <text evidence="3">The sequence shown here is derived from an EMBL/GenBank/DDBJ whole genome shotgun (WGS) entry which is preliminary data.</text>
</comment>
<evidence type="ECO:0000259" key="2">
    <source>
        <dbReference type="PROSITE" id="PS50181"/>
    </source>
</evidence>
<dbReference type="SUPFAM" id="SSF81383">
    <property type="entry name" value="F-box domain"/>
    <property type="match status" value="1"/>
</dbReference>
<dbReference type="SUPFAM" id="SSF50978">
    <property type="entry name" value="WD40 repeat-like"/>
    <property type="match status" value="1"/>
</dbReference>
<feature type="domain" description="F-box" evidence="2">
    <location>
        <begin position="289"/>
        <end position="335"/>
    </location>
</feature>
<feature type="compositionally biased region" description="Pro residues" evidence="1">
    <location>
        <begin position="196"/>
        <end position="213"/>
    </location>
</feature>
<dbReference type="InterPro" id="IPR036322">
    <property type="entry name" value="WD40_repeat_dom_sf"/>
</dbReference>
<dbReference type="GO" id="GO:0006206">
    <property type="term" value="P:pyrimidine nucleobase metabolic process"/>
    <property type="evidence" value="ECO:0007669"/>
    <property type="project" value="TreeGrafter"/>
</dbReference>
<dbReference type="Gene3D" id="1.20.1280.50">
    <property type="match status" value="1"/>
</dbReference>
<dbReference type="GO" id="GO:0008252">
    <property type="term" value="F:nucleotidase activity"/>
    <property type="evidence" value="ECO:0007669"/>
    <property type="project" value="TreeGrafter"/>
</dbReference>
<feature type="compositionally biased region" description="Low complexity" evidence="1">
    <location>
        <begin position="676"/>
        <end position="685"/>
    </location>
</feature>
<organism evidence="3 4">
    <name type="scientific">Mortierella alpina</name>
    <name type="common">Oleaginous fungus</name>
    <name type="synonym">Mortierella renispora</name>
    <dbReference type="NCBI Taxonomy" id="64518"/>
    <lineage>
        <taxon>Eukaryota</taxon>
        <taxon>Fungi</taxon>
        <taxon>Fungi incertae sedis</taxon>
        <taxon>Mucoromycota</taxon>
        <taxon>Mortierellomycotina</taxon>
        <taxon>Mortierellomycetes</taxon>
        <taxon>Mortierellales</taxon>
        <taxon>Mortierellaceae</taxon>
        <taxon>Mortierella</taxon>
    </lineage>
</organism>
<reference evidence="3" key="1">
    <citation type="submission" date="2021-07" db="EMBL/GenBank/DDBJ databases">
        <title>Draft genome of Mortierella alpina, strain LL118, isolated from an aspen leaf litter sample.</title>
        <authorList>
            <person name="Yang S."/>
            <person name="Vinatzer B.A."/>
        </authorList>
    </citation>
    <scope>NUCLEOTIDE SEQUENCE</scope>
    <source>
        <strain evidence="3">LL118</strain>
    </source>
</reference>
<name>A0A9P8D0V6_MORAP</name>
<accession>A0A9P8D0V6</accession>
<evidence type="ECO:0000313" key="4">
    <source>
        <dbReference type="Proteomes" id="UP000717515"/>
    </source>
</evidence>
<dbReference type="PROSITE" id="PS50181">
    <property type="entry name" value="FBOX"/>
    <property type="match status" value="1"/>
</dbReference>
<feature type="region of interest" description="Disordered" evidence="1">
    <location>
        <begin position="159"/>
        <end position="251"/>
    </location>
</feature>
<dbReference type="InterPro" id="IPR001810">
    <property type="entry name" value="F-box_dom"/>
</dbReference>
<evidence type="ECO:0000313" key="3">
    <source>
        <dbReference type="EMBL" id="KAG9326394.1"/>
    </source>
</evidence>
<feature type="region of interest" description="Disordered" evidence="1">
    <location>
        <begin position="119"/>
        <end position="144"/>
    </location>
</feature>
<gene>
    <name evidence="3" type="ORF">KVV02_008014</name>
</gene>
<dbReference type="AlphaFoldDB" id="A0A9P8D0V6"/>
<feature type="compositionally biased region" description="Low complexity" evidence="1">
    <location>
        <begin position="119"/>
        <end position="136"/>
    </location>
</feature>
<sequence>MLVPPIHPVLQSCAPLWSPPVHCSPPLQRNPLAALTPTPLSGPRSHFHAFSSYTRPPAAHSLALSFPAASASCHPTAPLDSPNIVAMTARQEFEGDAKASRSYSLASAPLRLLSHSFHSTANTHSSTSSNPSSSTPLAQSHADLHHHTHVDPLLKESCLQESPNPCHEHTPNSSGLHHAIPPAADHESIGKQLQSPVPPPTLRHQQPPAPQPPLAQAQRYLDERSSRGPAARGSGLLNDTPDDDPLSSGPWRKTLKVATQEGVIEAVPPAHVRQGRSPGSPQPLGALERLERLLVPYDIRHSIFGELSLQDIYHLQLTCKLLYWATSDQLIWKRIALDLIQGEFYFDIPKTLPANIPNWKYFCKRHLLRQRNWRRGQVQDIISLDDNYQKLTTLQIMAPYVLTGCDDGRVHLWNISTRTLLHCFQVKGEITWVEYLQDENMVAGLGYDIEQTRSEIRLFSTETGQQIGLYEECFWDLAICAINGNYLVASDGKGRYTTWNWKSGAKISTFKVEDETSITEALYLVQNTILELHYDGMMRLFSIHGECYGRFTLDNILPNHQVSFCWLHNDFSMVVWELSNTMAHIRLPLLQKDAPDNRLGRPISQEEWDAQGAEVYWRHQLTHTCNFAAMGGGRFQLLYVEIFENLMDQVPIRVHSLRPSRPTEGAGAPPETTGQSGPDSGDPPGVDQAVAEVQAEDEGYGWQHGEYVTAHSLNPEIEKIIQGLRPSRIDCDPEYIVVGLVQGGVRLLQFAPVDEELFEQTPPWGDYRS</sequence>
<dbReference type="Gene3D" id="2.130.10.10">
    <property type="entry name" value="YVTN repeat-like/Quinoprotein amine dehydrogenase"/>
    <property type="match status" value="1"/>
</dbReference>
<feature type="region of interest" description="Disordered" evidence="1">
    <location>
        <begin position="657"/>
        <end position="687"/>
    </location>
</feature>
<proteinExistence type="predicted"/>
<dbReference type="PANTHER" id="PTHR47438">
    <property type="entry name" value="PHOSPHATE METABOLISM PROTEIN 8-RELATED"/>
    <property type="match status" value="1"/>
</dbReference>
<dbReference type="PANTHER" id="PTHR47438:SF1">
    <property type="entry name" value="PHOSPHATE METABOLISM PROTEIN 8-RELATED"/>
    <property type="match status" value="1"/>
</dbReference>
<dbReference type="InterPro" id="IPR015943">
    <property type="entry name" value="WD40/YVTN_repeat-like_dom_sf"/>
</dbReference>
<dbReference type="InterPro" id="IPR052791">
    <property type="entry name" value="SSM1_domain"/>
</dbReference>
<dbReference type="Proteomes" id="UP000717515">
    <property type="component" value="Unassembled WGS sequence"/>
</dbReference>